<dbReference type="EnsemblProtists" id="EOD11810">
    <property type="protein sequence ID" value="EOD11810"/>
    <property type="gene ID" value="EMIHUDRAFT_437467"/>
</dbReference>
<dbReference type="AlphaFoldDB" id="A0A0D3IKM5"/>
<feature type="compositionally biased region" description="Polar residues" evidence="1">
    <location>
        <begin position="479"/>
        <end position="490"/>
    </location>
</feature>
<keyword evidence="4" id="KW-1185">Reference proteome</keyword>
<organism evidence="3 4">
    <name type="scientific">Emiliania huxleyi (strain CCMP1516)</name>
    <dbReference type="NCBI Taxonomy" id="280463"/>
    <lineage>
        <taxon>Eukaryota</taxon>
        <taxon>Haptista</taxon>
        <taxon>Haptophyta</taxon>
        <taxon>Prymnesiophyceae</taxon>
        <taxon>Isochrysidales</taxon>
        <taxon>Noelaerhabdaceae</taxon>
        <taxon>Emiliania</taxon>
    </lineage>
</organism>
<dbReference type="Proteomes" id="UP000013827">
    <property type="component" value="Unassembled WGS sequence"/>
</dbReference>
<reference evidence="4" key="1">
    <citation type="journal article" date="2013" name="Nature">
        <title>Pan genome of the phytoplankton Emiliania underpins its global distribution.</title>
        <authorList>
            <person name="Read B.A."/>
            <person name="Kegel J."/>
            <person name="Klute M.J."/>
            <person name="Kuo A."/>
            <person name="Lefebvre S.C."/>
            <person name="Maumus F."/>
            <person name="Mayer C."/>
            <person name="Miller J."/>
            <person name="Monier A."/>
            <person name="Salamov A."/>
            <person name="Young J."/>
            <person name="Aguilar M."/>
            <person name="Claverie J.M."/>
            <person name="Frickenhaus S."/>
            <person name="Gonzalez K."/>
            <person name="Herman E.K."/>
            <person name="Lin Y.C."/>
            <person name="Napier J."/>
            <person name="Ogata H."/>
            <person name="Sarno A.F."/>
            <person name="Shmutz J."/>
            <person name="Schroeder D."/>
            <person name="de Vargas C."/>
            <person name="Verret F."/>
            <person name="von Dassow P."/>
            <person name="Valentin K."/>
            <person name="Van de Peer Y."/>
            <person name="Wheeler G."/>
            <person name="Dacks J.B."/>
            <person name="Delwiche C.F."/>
            <person name="Dyhrman S.T."/>
            <person name="Glockner G."/>
            <person name="John U."/>
            <person name="Richards T."/>
            <person name="Worden A.Z."/>
            <person name="Zhang X."/>
            <person name="Grigoriev I.V."/>
            <person name="Allen A.E."/>
            <person name="Bidle K."/>
            <person name="Borodovsky M."/>
            <person name="Bowler C."/>
            <person name="Brownlee C."/>
            <person name="Cock J.M."/>
            <person name="Elias M."/>
            <person name="Gladyshev V.N."/>
            <person name="Groth M."/>
            <person name="Guda C."/>
            <person name="Hadaegh A."/>
            <person name="Iglesias-Rodriguez M.D."/>
            <person name="Jenkins J."/>
            <person name="Jones B.M."/>
            <person name="Lawson T."/>
            <person name="Leese F."/>
            <person name="Lindquist E."/>
            <person name="Lobanov A."/>
            <person name="Lomsadze A."/>
            <person name="Malik S.B."/>
            <person name="Marsh M.E."/>
            <person name="Mackinder L."/>
            <person name="Mock T."/>
            <person name="Mueller-Roeber B."/>
            <person name="Pagarete A."/>
            <person name="Parker M."/>
            <person name="Probert I."/>
            <person name="Quesneville H."/>
            <person name="Raines C."/>
            <person name="Rensing S.A."/>
            <person name="Riano-Pachon D.M."/>
            <person name="Richier S."/>
            <person name="Rokitta S."/>
            <person name="Shiraiwa Y."/>
            <person name="Soanes D.M."/>
            <person name="van der Giezen M."/>
            <person name="Wahlund T.M."/>
            <person name="Williams B."/>
            <person name="Wilson W."/>
            <person name="Wolfe G."/>
            <person name="Wurch L.L."/>
        </authorList>
    </citation>
    <scope>NUCLEOTIDE SEQUENCE</scope>
</reference>
<dbReference type="PROSITE" id="PS50048">
    <property type="entry name" value="ZN2_CY6_FUNGAL_2"/>
    <property type="match status" value="1"/>
</dbReference>
<dbReference type="InterPro" id="IPR001138">
    <property type="entry name" value="Zn2Cys6_DnaBD"/>
</dbReference>
<dbReference type="GeneID" id="17258031"/>
<feature type="domain" description="Zn(2)-C6 fungal-type" evidence="2">
    <location>
        <begin position="6"/>
        <end position="40"/>
    </location>
</feature>
<dbReference type="CDD" id="cd00067">
    <property type="entry name" value="GAL4"/>
    <property type="match status" value="1"/>
</dbReference>
<dbReference type="HOGENOM" id="CLU_483527_0_0_1"/>
<protein>
    <recommendedName>
        <fullName evidence="2">Zn(2)-C6 fungal-type domain-containing protein</fullName>
    </recommendedName>
</protein>
<dbReference type="SUPFAM" id="SSF57701">
    <property type="entry name" value="Zn2/Cys6 DNA-binding domain"/>
    <property type="match status" value="1"/>
</dbReference>
<evidence type="ECO:0000259" key="2">
    <source>
        <dbReference type="PROSITE" id="PS50048"/>
    </source>
</evidence>
<sequence length="526" mass="56172">MPINALCKCCRQSRTKCDMLALDGSVRECSRCKRLGLQCVPEQRRSSGKARLGSRNVEMQAGRSTQVQLERQGNVTWVESAAPSSTALSGMPTPPKSMLLSVPITLSTSNSDTALAVSKTFGDLVSEMTRRLVMGCAGTVSDRNVLLGALHIVLDVAQARDCCGLTAFAMQSAHQLGFPLSEVKPKEGLIACTSPLPVAIPPAVSDLFNSPCMVYVRAMSETKYWSIPNPHFAEYAVQRGADKVPDLYSHSSPAELIALMLDSDADRQRLLQVCSQALVSPLSPLDATSAVAQSQAEEHFSLRMRRSSRYVQTLSRLGVPLEEEAEAEEVAIPHHHFTRHVRVTDAASGKVVNFLAVAFSPFGSDGGGFVELDCSRLGQRKRKRLLEEAEGGLAQGGLFTDTEQLLAALQAGDLFGTAATFGQYAPRAGIDSATQAPRHPPPPRDRPERVSYMEMGGRSFAAERQMTEVVAAPPALSAGPSTDSGPSGESSVAEEELLAMLDSEVAAEALAGGDTPLISEMLAMIG</sequence>
<evidence type="ECO:0000313" key="3">
    <source>
        <dbReference type="EnsemblProtists" id="EOD11810"/>
    </source>
</evidence>
<dbReference type="GO" id="GO:0000981">
    <property type="term" value="F:DNA-binding transcription factor activity, RNA polymerase II-specific"/>
    <property type="evidence" value="ECO:0007669"/>
    <property type="project" value="InterPro"/>
</dbReference>
<dbReference type="Gene3D" id="4.10.240.10">
    <property type="entry name" value="Zn(2)-C6 fungal-type DNA-binding domain"/>
    <property type="match status" value="1"/>
</dbReference>
<dbReference type="PaxDb" id="2903-EOD11810"/>
<reference evidence="3" key="2">
    <citation type="submission" date="2024-10" db="UniProtKB">
        <authorList>
            <consortium name="EnsemblProtists"/>
        </authorList>
    </citation>
    <scope>IDENTIFICATION</scope>
</reference>
<feature type="region of interest" description="Disordered" evidence="1">
    <location>
        <begin position="431"/>
        <end position="450"/>
    </location>
</feature>
<accession>A0A0D3IKM5</accession>
<feature type="region of interest" description="Disordered" evidence="1">
    <location>
        <begin position="474"/>
        <end position="494"/>
    </location>
</feature>
<dbReference type="RefSeq" id="XP_005764239.1">
    <property type="nucleotide sequence ID" value="XM_005764182.1"/>
</dbReference>
<evidence type="ECO:0000313" key="4">
    <source>
        <dbReference type="Proteomes" id="UP000013827"/>
    </source>
</evidence>
<dbReference type="InterPro" id="IPR036864">
    <property type="entry name" value="Zn2-C6_fun-type_DNA-bd_sf"/>
</dbReference>
<dbReference type="GO" id="GO:0008270">
    <property type="term" value="F:zinc ion binding"/>
    <property type="evidence" value="ECO:0007669"/>
    <property type="project" value="InterPro"/>
</dbReference>
<dbReference type="KEGG" id="ehx:EMIHUDRAFT_437467"/>
<proteinExistence type="predicted"/>
<evidence type="ECO:0000256" key="1">
    <source>
        <dbReference type="SAM" id="MobiDB-lite"/>
    </source>
</evidence>
<name>A0A0D3IKM5_EMIH1</name>